<feature type="compositionally biased region" description="Basic and acidic residues" evidence="1">
    <location>
        <begin position="1"/>
        <end position="12"/>
    </location>
</feature>
<feature type="compositionally biased region" description="Basic and acidic residues" evidence="1">
    <location>
        <begin position="37"/>
        <end position="52"/>
    </location>
</feature>
<dbReference type="Proteomes" id="UP001623348">
    <property type="component" value="Unassembled WGS sequence"/>
</dbReference>
<accession>A0ABC9YHV6</accession>
<reference evidence="2 3" key="1">
    <citation type="submission" date="2024-06" db="EMBL/GenBank/DDBJ databases">
        <title>The draft genome of Grus japonensis, version 3.</title>
        <authorList>
            <person name="Nabeshima K."/>
            <person name="Suzuki S."/>
            <person name="Onuma M."/>
        </authorList>
    </citation>
    <scope>NUCLEOTIDE SEQUENCE [LARGE SCALE GENOMIC DNA]</scope>
    <source>
        <strain evidence="2 3">451A</strain>
    </source>
</reference>
<sequence>MHDIVNHGREMGWDNVSSETRNTGRNVRQVKQTPQNDSRELKTIDRQSRAQEERNELWKQALAMDIPRVAIHRQPAGVILSLTEAFQEQDVALSPATFPPQSTPKELPNSYFHLRKELQEQKPKNSLTPEGYWACLSKKSMFING</sequence>
<comment type="caution">
    <text evidence="2">The sequence shown here is derived from an EMBL/GenBank/DDBJ whole genome shotgun (WGS) entry which is preliminary data.</text>
</comment>
<gene>
    <name evidence="2" type="ORF">GRJ2_003381800</name>
</gene>
<keyword evidence="3" id="KW-1185">Reference proteome</keyword>
<feature type="compositionally biased region" description="Polar residues" evidence="1">
    <location>
        <begin position="15"/>
        <end position="36"/>
    </location>
</feature>
<dbReference type="EMBL" id="BAAFJT010000300">
    <property type="protein sequence ID" value="GAB0209161.1"/>
    <property type="molecule type" value="Genomic_DNA"/>
</dbReference>
<evidence type="ECO:0000256" key="1">
    <source>
        <dbReference type="SAM" id="MobiDB-lite"/>
    </source>
</evidence>
<proteinExistence type="predicted"/>
<evidence type="ECO:0000313" key="2">
    <source>
        <dbReference type="EMBL" id="GAB0209161.1"/>
    </source>
</evidence>
<evidence type="ECO:0000313" key="3">
    <source>
        <dbReference type="Proteomes" id="UP001623348"/>
    </source>
</evidence>
<feature type="region of interest" description="Disordered" evidence="1">
    <location>
        <begin position="1"/>
        <end position="52"/>
    </location>
</feature>
<dbReference type="AlphaFoldDB" id="A0ABC9YHV6"/>
<organism evidence="2 3">
    <name type="scientific">Grus japonensis</name>
    <name type="common">Japanese crane</name>
    <name type="synonym">Red-crowned crane</name>
    <dbReference type="NCBI Taxonomy" id="30415"/>
    <lineage>
        <taxon>Eukaryota</taxon>
        <taxon>Metazoa</taxon>
        <taxon>Chordata</taxon>
        <taxon>Craniata</taxon>
        <taxon>Vertebrata</taxon>
        <taxon>Euteleostomi</taxon>
        <taxon>Archelosauria</taxon>
        <taxon>Archosauria</taxon>
        <taxon>Dinosauria</taxon>
        <taxon>Saurischia</taxon>
        <taxon>Theropoda</taxon>
        <taxon>Coelurosauria</taxon>
        <taxon>Aves</taxon>
        <taxon>Neognathae</taxon>
        <taxon>Neoaves</taxon>
        <taxon>Gruiformes</taxon>
        <taxon>Gruidae</taxon>
        <taxon>Grus</taxon>
    </lineage>
</organism>
<name>A0ABC9YHV6_GRUJA</name>
<protein>
    <submittedName>
        <fullName evidence="2">Uncharacterized protein</fullName>
    </submittedName>
</protein>